<protein>
    <submittedName>
        <fullName evidence="5">Glucosamine--fructose-6-phosphate aminotransferase (Isomerizing)</fullName>
        <ecNumber evidence="5">2.6.1.16</ecNumber>
    </submittedName>
</protein>
<dbReference type="GO" id="GO:1901135">
    <property type="term" value="P:carbohydrate derivative metabolic process"/>
    <property type="evidence" value="ECO:0007669"/>
    <property type="project" value="InterPro"/>
</dbReference>
<dbReference type="Pfam" id="PF01380">
    <property type="entry name" value="SIS"/>
    <property type="match status" value="2"/>
</dbReference>
<dbReference type="Proteomes" id="UP000556329">
    <property type="component" value="Unassembled WGS sequence"/>
</dbReference>
<feature type="region of interest" description="Disordered" evidence="3">
    <location>
        <begin position="1"/>
        <end position="23"/>
    </location>
</feature>
<dbReference type="CDD" id="cd05008">
    <property type="entry name" value="SIS_GlmS_GlmD_1"/>
    <property type="match status" value="1"/>
</dbReference>
<dbReference type="InterPro" id="IPR001347">
    <property type="entry name" value="SIS_dom"/>
</dbReference>
<keyword evidence="1 5" id="KW-0032">Aminotransferase</keyword>
<feature type="domain" description="SIS" evidence="4">
    <location>
        <begin position="216"/>
        <end position="347"/>
    </location>
</feature>
<dbReference type="GO" id="GO:0097367">
    <property type="term" value="F:carbohydrate derivative binding"/>
    <property type="evidence" value="ECO:0007669"/>
    <property type="project" value="InterPro"/>
</dbReference>
<dbReference type="InterPro" id="IPR035466">
    <property type="entry name" value="GlmS/AgaS_SIS"/>
</dbReference>
<dbReference type="Gene3D" id="3.40.50.10490">
    <property type="entry name" value="Glucose-6-phosphate isomerase like protein, domain 1"/>
    <property type="match status" value="2"/>
</dbReference>
<dbReference type="PANTHER" id="PTHR10937:SF8">
    <property type="entry name" value="AMINOTRANSFERASE-RELATED"/>
    <property type="match status" value="1"/>
</dbReference>
<evidence type="ECO:0000256" key="3">
    <source>
        <dbReference type="SAM" id="MobiDB-lite"/>
    </source>
</evidence>
<proteinExistence type="predicted"/>
<organism evidence="5 6">
    <name type="scientific">Mesorhizobium sangaii</name>
    <dbReference type="NCBI Taxonomy" id="505389"/>
    <lineage>
        <taxon>Bacteria</taxon>
        <taxon>Pseudomonadati</taxon>
        <taxon>Pseudomonadota</taxon>
        <taxon>Alphaproteobacteria</taxon>
        <taxon>Hyphomicrobiales</taxon>
        <taxon>Phyllobacteriaceae</taxon>
        <taxon>Mesorhizobium</taxon>
    </lineage>
</organism>
<name>A0A841PIN2_9HYPH</name>
<sequence>MTTEPTMPNEPTMSTEPTKSAGMTHMRREIEEIPLAVARLLDGSGTVLTEAGRGIRERDPQFVVTVARGSSDHAATFMKYAVELTAGLAVASVGPSIASIYGAELRLGGSACLAISQSGKSPDIVAMAETARAGGALTIAITNTADSPLARASDYAIDILAGPERSVAATKTFINSAVAGLGLMAHATGDEALLAALFELPEHFRKAIACDWMTVLSDTIEKQKSLFILGRGPSAAMANEAALKFKETCGMHAEAYSAAEVMHGPLALIGPDFPVLALAARDASEPSVAEAADSLAAKGAPVFVTSALAQRVVRLPHVATGHPLTDPLTLIVSFYMFVEAFARHRGLDPDTPRNLRKVTETV</sequence>
<reference evidence="5 6" key="1">
    <citation type="submission" date="2020-08" db="EMBL/GenBank/DDBJ databases">
        <title>Genomic Encyclopedia of Type Strains, Phase IV (KMG-IV): sequencing the most valuable type-strain genomes for metagenomic binning, comparative biology and taxonomic classification.</title>
        <authorList>
            <person name="Goeker M."/>
        </authorList>
    </citation>
    <scope>NUCLEOTIDE SEQUENCE [LARGE SCALE GENOMIC DNA]</scope>
    <source>
        <strain evidence="5 6">DSM 100039</strain>
    </source>
</reference>
<gene>
    <name evidence="5" type="ORF">HNQ71_002564</name>
</gene>
<dbReference type="GO" id="GO:0004360">
    <property type="term" value="F:glutamine-fructose-6-phosphate transaminase (isomerizing) activity"/>
    <property type="evidence" value="ECO:0007669"/>
    <property type="project" value="UniProtKB-EC"/>
</dbReference>
<comment type="caution">
    <text evidence="5">The sequence shown here is derived from an EMBL/GenBank/DDBJ whole genome shotgun (WGS) entry which is preliminary data.</text>
</comment>
<evidence type="ECO:0000313" key="5">
    <source>
        <dbReference type="EMBL" id="MBB6409899.1"/>
    </source>
</evidence>
<evidence type="ECO:0000313" key="6">
    <source>
        <dbReference type="Proteomes" id="UP000556329"/>
    </source>
</evidence>
<evidence type="ECO:0000259" key="4">
    <source>
        <dbReference type="PROSITE" id="PS51464"/>
    </source>
</evidence>
<feature type="domain" description="SIS" evidence="4">
    <location>
        <begin position="51"/>
        <end position="203"/>
    </location>
</feature>
<accession>A0A841PIN2</accession>
<dbReference type="EC" id="2.6.1.16" evidence="5"/>
<dbReference type="AlphaFoldDB" id="A0A841PIN2"/>
<keyword evidence="2" id="KW-0677">Repeat</keyword>
<dbReference type="InterPro" id="IPR035490">
    <property type="entry name" value="GlmS/FrlB_SIS"/>
</dbReference>
<feature type="compositionally biased region" description="Low complexity" evidence="3">
    <location>
        <begin position="1"/>
        <end position="18"/>
    </location>
</feature>
<dbReference type="PROSITE" id="PS51464">
    <property type="entry name" value="SIS"/>
    <property type="match status" value="2"/>
</dbReference>
<dbReference type="CDD" id="cd05009">
    <property type="entry name" value="SIS_GlmS_GlmD_2"/>
    <property type="match status" value="1"/>
</dbReference>
<dbReference type="SUPFAM" id="SSF53697">
    <property type="entry name" value="SIS domain"/>
    <property type="match status" value="1"/>
</dbReference>
<evidence type="ECO:0000256" key="1">
    <source>
        <dbReference type="ARBA" id="ARBA00022576"/>
    </source>
</evidence>
<keyword evidence="5" id="KW-0808">Transferase</keyword>
<keyword evidence="6" id="KW-1185">Reference proteome</keyword>
<dbReference type="PANTHER" id="PTHR10937">
    <property type="entry name" value="GLUCOSAMINE--FRUCTOSE-6-PHOSPHATE AMINOTRANSFERASE, ISOMERIZING"/>
    <property type="match status" value="1"/>
</dbReference>
<evidence type="ECO:0000256" key="2">
    <source>
        <dbReference type="ARBA" id="ARBA00022737"/>
    </source>
</evidence>
<dbReference type="InterPro" id="IPR046348">
    <property type="entry name" value="SIS_dom_sf"/>
</dbReference>
<dbReference type="EMBL" id="JACHEF010000002">
    <property type="protein sequence ID" value="MBB6409899.1"/>
    <property type="molecule type" value="Genomic_DNA"/>
</dbReference>